<keyword evidence="1" id="KW-1133">Transmembrane helix</keyword>
<feature type="transmembrane region" description="Helical" evidence="1">
    <location>
        <begin position="46"/>
        <end position="69"/>
    </location>
</feature>
<name>A0A098ELE3_9BACL</name>
<keyword evidence="1" id="KW-0812">Transmembrane</keyword>
<keyword evidence="3" id="KW-1185">Reference proteome</keyword>
<dbReference type="EMBL" id="CCXS01000001">
    <property type="protein sequence ID" value="CEG22091.1"/>
    <property type="molecule type" value="Genomic_DNA"/>
</dbReference>
<sequence length="114" mass="13098">MNKDAFLPMIEKKYAKNLSVSEVQNPEDTYSRSAQRERRKFESMKLFLSLAIVFGVAPFSFVIFGILHAHLGLNLFLAAVFMMAVPIVFSHLLSGVIQKEYDRKMEEVNKEKLL</sequence>
<protein>
    <submittedName>
        <fullName evidence="2">Uncharacterized protein</fullName>
    </submittedName>
</protein>
<evidence type="ECO:0000313" key="2">
    <source>
        <dbReference type="EMBL" id="CEG22091.1"/>
    </source>
</evidence>
<keyword evidence="1" id="KW-0472">Membrane</keyword>
<accession>A0A098ELE3</accession>
<reference evidence="2 3" key="1">
    <citation type="submission" date="2014-09" db="EMBL/GenBank/DDBJ databases">
        <authorList>
            <person name="Urmite Genomes Urmite Genomes"/>
        </authorList>
    </citation>
    <scope>NUCLEOTIDE SEQUENCE [LARGE SCALE GENOMIC DNA]</scope>
    <source>
        <strain evidence="2 3">ES2</strain>
    </source>
</reference>
<evidence type="ECO:0000313" key="3">
    <source>
        <dbReference type="Proteomes" id="UP000043699"/>
    </source>
</evidence>
<dbReference type="RefSeq" id="WP_052650821.1">
    <property type="nucleotide sequence ID" value="NZ_CCXS01000001.1"/>
</dbReference>
<evidence type="ECO:0000256" key="1">
    <source>
        <dbReference type="SAM" id="Phobius"/>
    </source>
</evidence>
<organism evidence="2 3">
    <name type="scientific">Planococcus massiliensis</name>
    <dbReference type="NCBI Taxonomy" id="1499687"/>
    <lineage>
        <taxon>Bacteria</taxon>
        <taxon>Bacillati</taxon>
        <taxon>Bacillota</taxon>
        <taxon>Bacilli</taxon>
        <taxon>Bacillales</taxon>
        <taxon>Caryophanaceae</taxon>
        <taxon>Planococcus</taxon>
    </lineage>
</organism>
<gene>
    <name evidence="2" type="ORF">BN1080_01011</name>
</gene>
<dbReference type="Proteomes" id="UP000043699">
    <property type="component" value="Unassembled WGS sequence"/>
</dbReference>
<feature type="transmembrane region" description="Helical" evidence="1">
    <location>
        <begin position="75"/>
        <end position="97"/>
    </location>
</feature>
<dbReference type="AlphaFoldDB" id="A0A098ELE3"/>
<proteinExistence type="predicted"/>